<organism evidence="2 3">
    <name type="scientific">Pristionchus fissidentatus</name>
    <dbReference type="NCBI Taxonomy" id="1538716"/>
    <lineage>
        <taxon>Eukaryota</taxon>
        <taxon>Metazoa</taxon>
        <taxon>Ecdysozoa</taxon>
        <taxon>Nematoda</taxon>
        <taxon>Chromadorea</taxon>
        <taxon>Rhabditida</taxon>
        <taxon>Rhabditina</taxon>
        <taxon>Diplogasteromorpha</taxon>
        <taxon>Diplogasteroidea</taxon>
        <taxon>Neodiplogasteridae</taxon>
        <taxon>Pristionchus</taxon>
    </lineage>
</organism>
<dbReference type="Proteomes" id="UP001432322">
    <property type="component" value="Unassembled WGS sequence"/>
</dbReference>
<feature type="transmembrane region" description="Helical" evidence="1">
    <location>
        <begin position="41"/>
        <end position="62"/>
    </location>
</feature>
<feature type="non-terminal residue" evidence="2">
    <location>
        <position position="1"/>
    </location>
</feature>
<keyword evidence="1" id="KW-0472">Membrane</keyword>
<feature type="non-terminal residue" evidence="2">
    <location>
        <position position="87"/>
    </location>
</feature>
<reference evidence="2" key="1">
    <citation type="submission" date="2023-10" db="EMBL/GenBank/DDBJ databases">
        <title>Genome assembly of Pristionchus species.</title>
        <authorList>
            <person name="Yoshida K."/>
            <person name="Sommer R.J."/>
        </authorList>
    </citation>
    <scope>NUCLEOTIDE SEQUENCE</scope>
    <source>
        <strain evidence="2">RS5133</strain>
    </source>
</reference>
<feature type="transmembrane region" description="Helical" evidence="1">
    <location>
        <begin position="69"/>
        <end position="86"/>
    </location>
</feature>
<evidence type="ECO:0000313" key="3">
    <source>
        <dbReference type="Proteomes" id="UP001432322"/>
    </source>
</evidence>
<evidence type="ECO:0000256" key="1">
    <source>
        <dbReference type="SAM" id="Phobius"/>
    </source>
</evidence>
<keyword evidence="3" id="KW-1185">Reference proteome</keyword>
<proteinExistence type="predicted"/>
<keyword evidence="1" id="KW-1133">Transmembrane helix</keyword>
<sequence length="87" mass="9858">SPRTGCCCCTTISCKLLVTVVIVIHIVANCCAIFIDVVFDMTNWIDAICALYMVILMSGLYFIHSRSSIPLYISAIIMVRFYYFFLI</sequence>
<dbReference type="AlphaFoldDB" id="A0AAV5VJ22"/>
<gene>
    <name evidence="2" type="ORF">PFISCL1PPCAC_9933</name>
</gene>
<comment type="caution">
    <text evidence="2">The sequence shown here is derived from an EMBL/GenBank/DDBJ whole genome shotgun (WGS) entry which is preliminary data.</text>
</comment>
<dbReference type="EMBL" id="BTSY01000003">
    <property type="protein sequence ID" value="GMT18636.1"/>
    <property type="molecule type" value="Genomic_DNA"/>
</dbReference>
<evidence type="ECO:0000313" key="2">
    <source>
        <dbReference type="EMBL" id="GMT18636.1"/>
    </source>
</evidence>
<name>A0AAV5VJ22_9BILA</name>
<feature type="transmembrane region" description="Helical" evidence="1">
    <location>
        <begin position="12"/>
        <end position="35"/>
    </location>
</feature>
<keyword evidence="1" id="KW-0812">Transmembrane</keyword>
<accession>A0AAV5VJ22</accession>
<protein>
    <submittedName>
        <fullName evidence="2">Uncharacterized protein</fullName>
    </submittedName>
</protein>